<organism evidence="11 12">
    <name type="scientific">Veronia nyctiphanis</name>
    <dbReference type="NCBI Taxonomy" id="1278244"/>
    <lineage>
        <taxon>Bacteria</taxon>
        <taxon>Pseudomonadati</taxon>
        <taxon>Pseudomonadota</taxon>
        <taxon>Gammaproteobacteria</taxon>
        <taxon>Vibrionales</taxon>
        <taxon>Vibrionaceae</taxon>
        <taxon>Veronia</taxon>
    </lineage>
</organism>
<dbReference type="Gene3D" id="2.170.150.20">
    <property type="entry name" value="Peptide methionine sulfoxide reductase"/>
    <property type="match status" value="1"/>
</dbReference>
<name>A0A4Q0YR10_9GAMM</name>
<dbReference type="GO" id="GO:0030091">
    <property type="term" value="P:protein repair"/>
    <property type="evidence" value="ECO:0007669"/>
    <property type="project" value="InterPro"/>
</dbReference>
<evidence type="ECO:0000313" key="11">
    <source>
        <dbReference type="EMBL" id="RXJ73597.1"/>
    </source>
</evidence>
<evidence type="ECO:0000256" key="8">
    <source>
        <dbReference type="ARBA" id="ARBA00048488"/>
    </source>
</evidence>
<comment type="catalytic activity">
    <reaction evidence="8">
        <text>L-methionyl-[protein] + [thioredoxin]-disulfide + H2O = L-methionyl-(R)-S-oxide-[protein] + [thioredoxin]-dithiol</text>
        <dbReference type="Rhea" id="RHEA:24164"/>
        <dbReference type="Rhea" id="RHEA-COMP:10698"/>
        <dbReference type="Rhea" id="RHEA-COMP:10700"/>
        <dbReference type="Rhea" id="RHEA-COMP:12313"/>
        <dbReference type="Rhea" id="RHEA-COMP:12314"/>
        <dbReference type="ChEBI" id="CHEBI:15377"/>
        <dbReference type="ChEBI" id="CHEBI:16044"/>
        <dbReference type="ChEBI" id="CHEBI:29950"/>
        <dbReference type="ChEBI" id="CHEBI:45764"/>
        <dbReference type="ChEBI" id="CHEBI:50058"/>
        <dbReference type="EC" id="1.8.4.12"/>
    </reaction>
</comment>
<evidence type="ECO:0000256" key="5">
    <source>
        <dbReference type="ARBA" id="ARBA00022723"/>
    </source>
</evidence>
<dbReference type="GO" id="GO:0033743">
    <property type="term" value="F:peptide-methionine (R)-S-oxide reductase activity"/>
    <property type="evidence" value="ECO:0007669"/>
    <property type="project" value="UniProtKB-EC"/>
</dbReference>
<comment type="caution">
    <text evidence="11">The sequence shown here is derived from an EMBL/GenBank/DDBJ whole genome shotgun (WGS) entry which is preliminary data.</text>
</comment>
<dbReference type="Proteomes" id="UP000290287">
    <property type="component" value="Unassembled WGS sequence"/>
</dbReference>
<feature type="domain" description="MsrB" evidence="10">
    <location>
        <begin position="7"/>
        <end position="128"/>
    </location>
</feature>
<dbReference type="SUPFAM" id="SSF51316">
    <property type="entry name" value="Mss4-like"/>
    <property type="match status" value="1"/>
</dbReference>
<evidence type="ECO:0000256" key="1">
    <source>
        <dbReference type="ARBA" id="ARBA00001947"/>
    </source>
</evidence>
<protein>
    <recommendedName>
        <fullName evidence="4">Peptide methionine sulfoxide reductase MsrB</fullName>
        <ecNumber evidence="3">1.8.4.12</ecNumber>
    </recommendedName>
    <alternativeName>
        <fullName evidence="9">Peptide-methionine (R)-S-oxide reductase</fullName>
    </alternativeName>
</protein>
<dbReference type="RefSeq" id="WP_129121973.1">
    <property type="nucleotide sequence ID" value="NZ_PEIB01000008.1"/>
</dbReference>
<dbReference type="PANTHER" id="PTHR10173:SF52">
    <property type="entry name" value="METHIONINE-R-SULFOXIDE REDUCTASE B1"/>
    <property type="match status" value="1"/>
</dbReference>
<dbReference type="PROSITE" id="PS51790">
    <property type="entry name" value="MSRB"/>
    <property type="match status" value="1"/>
</dbReference>
<dbReference type="Pfam" id="PF01641">
    <property type="entry name" value="SelR"/>
    <property type="match status" value="1"/>
</dbReference>
<keyword evidence="6" id="KW-0862">Zinc</keyword>
<evidence type="ECO:0000256" key="6">
    <source>
        <dbReference type="ARBA" id="ARBA00022833"/>
    </source>
</evidence>
<evidence type="ECO:0000256" key="9">
    <source>
        <dbReference type="ARBA" id="ARBA00075819"/>
    </source>
</evidence>
<dbReference type="EC" id="1.8.4.12" evidence="3"/>
<dbReference type="AlphaFoldDB" id="A0A4Q0YR10"/>
<dbReference type="NCBIfam" id="TIGR00357">
    <property type="entry name" value="peptide-methionine (R)-S-oxide reductase MsrB"/>
    <property type="match status" value="1"/>
</dbReference>
<dbReference type="OrthoDB" id="9785497at2"/>
<evidence type="ECO:0000256" key="2">
    <source>
        <dbReference type="ARBA" id="ARBA00007174"/>
    </source>
</evidence>
<evidence type="ECO:0000256" key="7">
    <source>
        <dbReference type="ARBA" id="ARBA00023002"/>
    </source>
</evidence>
<accession>A0A4Q0YR10</accession>
<dbReference type="InterPro" id="IPR002579">
    <property type="entry name" value="Met_Sox_Rdtase_MsrB_dom"/>
</dbReference>
<dbReference type="GO" id="GO:0005737">
    <property type="term" value="C:cytoplasm"/>
    <property type="evidence" value="ECO:0007669"/>
    <property type="project" value="TreeGrafter"/>
</dbReference>
<comment type="cofactor">
    <cofactor evidence="1">
        <name>Zn(2+)</name>
        <dbReference type="ChEBI" id="CHEBI:29105"/>
    </cofactor>
</comment>
<reference evidence="11 12" key="1">
    <citation type="submission" date="2017-10" db="EMBL/GenBank/DDBJ databases">
        <title>Nyctiphanis sp. nov., isolated from the stomach of the euphausiid Nyctiphanes simplex (Hansen, 1911) in the Gulf of California.</title>
        <authorList>
            <person name="Gomez-Gil B."/>
            <person name="Aguilar-Mendez M."/>
            <person name="Lopez-Cortes A."/>
            <person name="Gomez-Gutierrez J."/>
            <person name="Roque A."/>
            <person name="Lang E."/>
            <person name="Gonzalez-Castillo A."/>
        </authorList>
    </citation>
    <scope>NUCLEOTIDE SEQUENCE [LARGE SCALE GENOMIC DNA]</scope>
    <source>
        <strain evidence="11 12">CAIM 600</strain>
    </source>
</reference>
<keyword evidence="12" id="KW-1185">Reference proteome</keyword>
<dbReference type="PANTHER" id="PTHR10173">
    <property type="entry name" value="METHIONINE SULFOXIDE REDUCTASE"/>
    <property type="match status" value="1"/>
</dbReference>
<dbReference type="InterPro" id="IPR011057">
    <property type="entry name" value="Mss4-like_sf"/>
</dbReference>
<keyword evidence="5" id="KW-0479">Metal-binding</keyword>
<dbReference type="FunFam" id="2.170.150.20:FF:000001">
    <property type="entry name" value="Peptide methionine sulfoxide reductase MsrB"/>
    <property type="match status" value="1"/>
</dbReference>
<keyword evidence="7" id="KW-0560">Oxidoreductase</keyword>
<comment type="similarity">
    <text evidence="2">Belongs to the MsrB Met sulfoxide reductase family.</text>
</comment>
<dbReference type="GO" id="GO:0046872">
    <property type="term" value="F:metal ion binding"/>
    <property type="evidence" value="ECO:0007669"/>
    <property type="project" value="UniProtKB-KW"/>
</dbReference>
<dbReference type="InterPro" id="IPR028427">
    <property type="entry name" value="Met_Sox_Rdtase_MsrB"/>
</dbReference>
<evidence type="ECO:0000256" key="3">
    <source>
        <dbReference type="ARBA" id="ARBA00012499"/>
    </source>
</evidence>
<evidence type="ECO:0000256" key="4">
    <source>
        <dbReference type="ARBA" id="ARBA00021130"/>
    </source>
</evidence>
<gene>
    <name evidence="11" type="primary">msrB</name>
    <name evidence="11" type="ORF">CS022_08865</name>
</gene>
<evidence type="ECO:0000313" key="12">
    <source>
        <dbReference type="Proteomes" id="UP000290287"/>
    </source>
</evidence>
<dbReference type="EMBL" id="PEIB01000008">
    <property type="protein sequence ID" value="RXJ73597.1"/>
    <property type="molecule type" value="Genomic_DNA"/>
</dbReference>
<sequence>MLTKPSSDEWKEKLTEEQYKVCRLGGTEAPFSGTLLHNDEAGVYQCVCCHTALFTSDTKFNSGCGWPSFDASIDGAIKYLKDSSHGMIRTEIRCANCDSHLGHVFDDGPTETGTRYCVNSISLGFEGDNN</sequence>
<proteinExistence type="inferred from homology"/>
<dbReference type="GO" id="GO:0006979">
    <property type="term" value="P:response to oxidative stress"/>
    <property type="evidence" value="ECO:0007669"/>
    <property type="project" value="InterPro"/>
</dbReference>
<evidence type="ECO:0000259" key="10">
    <source>
        <dbReference type="PROSITE" id="PS51790"/>
    </source>
</evidence>